<dbReference type="eggNOG" id="ENOG502QTU7">
    <property type="taxonomic scope" value="Eukaryota"/>
</dbReference>
<dbReference type="Gene3D" id="2.60.120.1620">
    <property type="match status" value="1"/>
</dbReference>
<evidence type="ECO:0000256" key="2">
    <source>
        <dbReference type="SAM" id="SignalP"/>
    </source>
</evidence>
<dbReference type="InterPro" id="IPR029018">
    <property type="entry name" value="Hex-like_dom2"/>
</dbReference>
<gene>
    <name evidence="4" type="ORF">CONPUDRAFT_67652</name>
</gene>
<dbReference type="OMA" id="PAMWNGM"/>
<dbReference type="GO" id="GO:0016787">
    <property type="term" value="F:hydrolase activity"/>
    <property type="evidence" value="ECO:0007669"/>
    <property type="project" value="UniProtKB-KW"/>
</dbReference>
<dbReference type="Pfam" id="PF15979">
    <property type="entry name" value="Glyco_hydro_115"/>
    <property type="match status" value="1"/>
</dbReference>
<dbReference type="InterPro" id="IPR041437">
    <property type="entry name" value="GH115_C"/>
</dbReference>
<feature type="chain" id="PRO_5004444073" evidence="2">
    <location>
        <begin position="20"/>
        <end position="1012"/>
    </location>
</feature>
<feature type="signal peptide" evidence="2">
    <location>
        <begin position="1"/>
        <end position="19"/>
    </location>
</feature>
<dbReference type="PANTHER" id="PTHR37842">
    <property type="match status" value="1"/>
</dbReference>
<dbReference type="Proteomes" id="UP000053558">
    <property type="component" value="Unassembled WGS sequence"/>
</dbReference>
<dbReference type="InterPro" id="IPR042301">
    <property type="entry name" value="GH115_sf"/>
</dbReference>
<dbReference type="Pfam" id="PF17829">
    <property type="entry name" value="GH115_C"/>
    <property type="match status" value="1"/>
</dbReference>
<dbReference type="EMBL" id="JH711593">
    <property type="protein sequence ID" value="EIW74239.1"/>
    <property type="molecule type" value="Genomic_DNA"/>
</dbReference>
<dbReference type="Gene3D" id="1.20.58.2150">
    <property type="match status" value="1"/>
</dbReference>
<proteinExistence type="predicted"/>
<dbReference type="OrthoDB" id="4849794at2759"/>
<keyword evidence="5" id="KW-1185">Reference proteome</keyword>
<dbReference type="Gene3D" id="3.20.20.520">
    <property type="entry name" value="Glycosyl hydrolase family 115"/>
    <property type="match status" value="1"/>
</dbReference>
<accession>R7SGS0</accession>
<keyword evidence="2" id="KW-0732">Signal</keyword>
<dbReference type="Gene3D" id="3.30.379.10">
    <property type="entry name" value="Chitobiase/beta-hexosaminidase domain 2-like"/>
    <property type="match status" value="1"/>
</dbReference>
<organism evidence="4 5">
    <name type="scientific">Coniophora puteana (strain RWD-64-598)</name>
    <name type="common">Brown rot fungus</name>
    <dbReference type="NCBI Taxonomy" id="741705"/>
    <lineage>
        <taxon>Eukaryota</taxon>
        <taxon>Fungi</taxon>
        <taxon>Dikarya</taxon>
        <taxon>Basidiomycota</taxon>
        <taxon>Agaricomycotina</taxon>
        <taxon>Agaricomycetes</taxon>
        <taxon>Agaricomycetidae</taxon>
        <taxon>Boletales</taxon>
        <taxon>Coniophorineae</taxon>
        <taxon>Coniophoraceae</taxon>
        <taxon>Coniophora</taxon>
    </lineage>
</organism>
<dbReference type="RefSeq" id="XP_007775516.1">
    <property type="nucleotide sequence ID" value="XM_007777326.1"/>
</dbReference>
<evidence type="ECO:0000313" key="4">
    <source>
        <dbReference type="EMBL" id="EIW74239.1"/>
    </source>
</evidence>
<dbReference type="InterPro" id="IPR031924">
    <property type="entry name" value="GH115"/>
</dbReference>
<dbReference type="KEGG" id="cput:CONPUDRAFT_67652"/>
<reference evidence="5" key="1">
    <citation type="journal article" date="2012" name="Science">
        <title>The Paleozoic origin of enzymatic lignin decomposition reconstructed from 31 fungal genomes.</title>
        <authorList>
            <person name="Floudas D."/>
            <person name="Binder M."/>
            <person name="Riley R."/>
            <person name="Barry K."/>
            <person name="Blanchette R.A."/>
            <person name="Henrissat B."/>
            <person name="Martinez A.T."/>
            <person name="Otillar R."/>
            <person name="Spatafora J.W."/>
            <person name="Yadav J.S."/>
            <person name="Aerts A."/>
            <person name="Benoit I."/>
            <person name="Boyd A."/>
            <person name="Carlson A."/>
            <person name="Copeland A."/>
            <person name="Coutinho P.M."/>
            <person name="de Vries R.P."/>
            <person name="Ferreira P."/>
            <person name="Findley K."/>
            <person name="Foster B."/>
            <person name="Gaskell J."/>
            <person name="Glotzer D."/>
            <person name="Gorecki P."/>
            <person name="Heitman J."/>
            <person name="Hesse C."/>
            <person name="Hori C."/>
            <person name="Igarashi K."/>
            <person name="Jurgens J.A."/>
            <person name="Kallen N."/>
            <person name="Kersten P."/>
            <person name="Kohler A."/>
            <person name="Kuees U."/>
            <person name="Kumar T.K.A."/>
            <person name="Kuo A."/>
            <person name="LaButti K."/>
            <person name="Larrondo L.F."/>
            <person name="Lindquist E."/>
            <person name="Ling A."/>
            <person name="Lombard V."/>
            <person name="Lucas S."/>
            <person name="Lundell T."/>
            <person name="Martin R."/>
            <person name="McLaughlin D.J."/>
            <person name="Morgenstern I."/>
            <person name="Morin E."/>
            <person name="Murat C."/>
            <person name="Nagy L.G."/>
            <person name="Nolan M."/>
            <person name="Ohm R.A."/>
            <person name="Patyshakuliyeva A."/>
            <person name="Rokas A."/>
            <person name="Ruiz-Duenas F.J."/>
            <person name="Sabat G."/>
            <person name="Salamov A."/>
            <person name="Samejima M."/>
            <person name="Schmutz J."/>
            <person name="Slot J.C."/>
            <person name="St John F."/>
            <person name="Stenlid J."/>
            <person name="Sun H."/>
            <person name="Sun S."/>
            <person name="Syed K."/>
            <person name="Tsang A."/>
            <person name="Wiebenga A."/>
            <person name="Young D."/>
            <person name="Pisabarro A."/>
            <person name="Eastwood D.C."/>
            <person name="Martin F."/>
            <person name="Cullen D."/>
            <person name="Grigoriev I.V."/>
            <person name="Hibbett D.S."/>
        </authorList>
    </citation>
    <scope>NUCLEOTIDE SEQUENCE [LARGE SCALE GENOMIC DNA]</scope>
    <source>
        <strain evidence="5">RWD-64-598 SS2</strain>
    </source>
</reference>
<evidence type="ECO:0000256" key="1">
    <source>
        <dbReference type="ARBA" id="ARBA00022801"/>
    </source>
</evidence>
<evidence type="ECO:0000259" key="3">
    <source>
        <dbReference type="Pfam" id="PF17829"/>
    </source>
</evidence>
<feature type="domain" description="Gylcosyl hydrolase 115 C-terminal" evidence="3">
    <location>
        <begin position="821"/>
        <end position="1008"/>
    </location>
</feature>
<evidence type="ECO:0000313" key="5">
    <source>
        <dbReference type="Proteomes" id="UP000053558"/>
    </source>
</evidence>
<protein>
    <submittedName>
        <fullName evidence="4">Glycoside hydrolase family 115 protein</fullName>
    </submittedName>
</protein>
<dbReference type="AlphaFoldDB" id="R7SGS0"/>
<name>R7SGS0_CONPW</name>
<dbReference type="GeneID" id="19208579"/>
<sequence length="1012" mass="111917">MRGIKALLGLAALIGGASAIGQMNCTSFESGASTFPIVASGTASPIYVSSEDWLGVQRAATDFAEDIERVTGVKPALNNVTATNVSSAVPAGTQPIIVGTLGMSPLIDQIVNNTGLDVSSVENQWEAFMTRVVENPLPGVSSAYVMIGADKRGSIYAMYDHSEQFGVSPWYWWADVPTTQHAELYVSQAGCYHGSPTVKYRGIFLNDEQPALENWAMHYFSNGTGAYYTGSPFNSDFYRTLFELILRIKGNYLWPAMWASAFGVDDPLNQYYADMYGVVMGTSHEEPIMRSLPVEWDLFGTGPYDYVANKQNIYDFWIAGAKRGAPYENIYTMGMRGLGDLPLGDTIDTSLLEGIVSDQRQILTDYVNQNVTAIPQMWCLYKEVLGYYEDGMTVPEDVTLLWTDDSWGNNERYPLYNETGRSGGAGIYYHVSYENVGTPRNYKWITVSTTYNQMSLAVERNATRIWILNVGDLKGYEMPIEYFMGLGWDSTIWNQDNVYSFVTSWAAREFGLDDDDREAVASIIHNLTRYNSRVKPELVNSTTYSLTSYREAETMLTDWESLLNESTRIYDSLSAEKQPAYFELVHHPVMASSTVNWMWIYAGMNNLLASQARVGANDYFTKVQGLFQQNYDIEEMYHTILDGTIMDQTNSMYYYWQQPMQDTMPMVTWVQQRKANIAGVMRITPEESSGAWPGDNENDCAQGYSCPDPTVYLDPYLPFGSKYVDVGLGGSENFSFTVTSNASWITVSPSGGSISLSNLEQRVYVSVNDWSQVSGNQSALVNFTTTGLDVTDTSLQNTTNTLTVPVTFVANHTQPASNFTGFVEGDGVISIDAAHTSSNTSVAGITWTELPGYGRTLSGVTPMPRTADNNTNFTAGAGPSARYDFYNFNTIGQEGNITITAYLGVILNANGNDRPAAFALQVDDSEPQTEYYAPSATPGSQPPEWNDWVAQNTITTQTNFTAWPGAHSLTASHLLCSYSLWMVEPAVIVERIVIDTGGLLPSYLGPPESVRV</sequence>
<keyword evidence="1 4" id="KW-0378">Hydrolase</keyword>
<dbReference type="PANTHER" id="PTHR37842:SF2">
    <property type="entry name" value="GYLCOSYL HYDROLASE 115 C-TERMINAL DOMAIN-CONTAINING PROTEIN"/>
    <property type="match status" value="1"/>
</dbReference>